<dbReference type="EMBL" id="NPEX01000056">
    <property type="protein sequence ID" value="RAI44157.1"/>
    <property type="molecule type" value="Genomic_DNA"/>
</dbReference>
<evidence type="ECO:0000256" key="1">
    <source>
        <dbReference type="ARBA" id="ARBA00022505"/>
    </source>
</evidence>
<dbReference type="Pfam" id="PF02738">
    <property type="entry name" value="MoCoBD_1"/>
    <property type="match status" value="1"/>
</dbReference>
<dbReference type="GO" id="GO:0005506">
    <property type="term" value="F:iron ion binding"/>
    <property type="evidence" value="ECO:0007669"/>
    <property type="project" value="InterPro"/>
</dbReference>
<dbReference type="Gene3D" id="3.30.365.10">
    <property type="entry name" value="Aldehyde oxidase/xanthine dehydrogenase, molybdopterin binding domain"/>
    <property type="match status" value="4"/>
</dbReference>
<dbReference type="SMART" id="SM01008">
    <property type="entry name" value="Ald_Xan_dh_C"/>
    <property type="match status" value="1"/>
</dbReference>
<evidence type="ECO:0000259" key="3">
    <source>
        <dbReference type="SMART" id="SM01008"/>
    </source>
</evidence>
<keyword evidence="1" id="KW-0500">Molybdenum</keyword>
<gene>
    <name evidence="4" type="ORF">CH341_10660</name>
</gene>
<dbReference type="InterPro" id="IPR036856">
    <property type="entry name" value="Ald_Oxase/Xan_DH_a/b_sf"/>
</dbReference>
<evidence type="ECO:0000313" key="5">
    <source>
        <dbReference type="Proteomes" id="UP000249130"/>
    </source>
</evidence>
<reference evidence="4 5" key="1">
    <citation type="submission" date="2017-07" db="EMBL/GenBank/DDBJ databases">
        <title>Draft Genome Sequences of Select Purple Nonsulfur Bacteria.</title>
        <authorList>
            <person name="Lasarre B."/>
            <person name="Mckinlay J.B."/>
        </authorList>
    </citation>
    <scope>NUCLEOTIDE SEQUENCE [LARGE SCALE GENOMIC DNA]</scope>
    <source>
        <strain evidence="4 5">DSM 5909</strain>
    </source>
</reference>
<keyword evidence="2" id="KW-0560">Oxidoreductase</keyword>
<dbReference type="OrthoDB" id="9763985at2"/>
<dbReference type="AlphaFoldDB" id="A0A327L191"/>
<dbReference type="InterPro" id="IPR000674">
    <property type="entry name" value="Ald_Oxase/Xan_DH_a/b"/>
</dbReference>
<dbReference type="Proteomes" id="UP000249130">
    <property type="component" value="Unassembled WGS sequence"/>
</dbReference>
<dbReference type="Gene3D" id="3.90.1170.50">
    <property type="entry name" value="Aldehyde oxidase/xanthine dehydrogenase, a/b hammerhead"/>
    <property type="match status" value="1"/>
</dbReference>
<dbReference type="SUPFAM" id="SSF56003">
    <property type="entry name" value="Molybdenum cofactor-binding domain"/>
    <property type="match status" value="1"/>
</dbReference>
<feature type="domain" description="Aldehyde oxidase/xanthine dehydrogenase a/b hammerhead" evidence="3">
    <location>
        <begin position="8"/>
        <end position="125"/>
    </location>
</feature>
<dbReference type="PANTHER" id="PTHR11908">
    <property type="entry name" value="XANTHINE DEHYDROGENASE"/>
    <property type="match status" value="1"/>
</dbReference>
<dbReference type="InterPro" id="IPR046867">
    <property type="entry name" value="AldOxase/xan_DH_MoCoBD2"/>
</dbReference>
<dbReference type="InterPro" id="IPR016208">
    <property type="entry name" value="Ald_Oxase/xanthine_DH-like"/>
</dbReference>
<keyword evidence="5" id="KW-1185">Reference proteome</keyword>
<evidence type="ECO:0000256" key="2">
    <source>
        <dbReference type="ARBA" id="ARBA00023002"/>
    </source>
</evidence>
<evidence type="ECO:0000313" key="4">
    <source>
        <dbReference type="EMBL" id="RAI44157.1"/>
    </source>
</evidence>
<dbReference type="InterPro" id="IPR008274">
    <property type="entry name" value="AldOxase/xan_DH_MoCoBD1"/>
</dbReference>
<dbReference type="Pfam" id="PF20256">
    <property type="entry name" value="MoCoBD_2"/>
    <property type="match status" value="1"/>
</dbReference>
<protein>
    <recommendedName>
        <fullName evidence="3">Aldehyde oxidase/xanthine dehydrogenase a/b hammerhead domain-containing protein</fullName>
    </recommendedName>
</protein>
<dbReference type="Pfam" id="PF01315">
    <property type="entry name" value="Ald_Xan_dh_C"/>
    <property type="match status" value="1"/>
</dbReference>
<sequence>MEDRPLVTGRGRFVDDIRMPDLLHAAFVRSAHAHARILGIDAEAARRVPGVAAVLTMDDLRPHLSGDRLVTALPSPSFRLDLHRPVLAFEETAHVGEPIAVVIALSRYVAEDAADLVEVSCEALPAVEDCRAALAPGSPVAHSSAAHNLVAEFHLGYGDVEAAFAGAAHVFREKLWQHRGGGHSIECRGLVARHDPVDDLLTVWSSTQTPHPARQILSDLLRRDPDRIRVVVPDVGGGFGPKLVFYPEEAVVAAAALLLGRPVKWIEDRREHFVATTQERDQYWDVELAVDADARILGVRGSMIHDHGAYSARGTNVPYGAAAAMPLPYMVPAYRLDVRCAATNKVPVTPVRGAGQPQGVFAMERLLDRAAQALGLDRDEIRRRNLVPAERMPYATPLKTRGGMQVVLDSGDYPGCQALALLRAGWEGFAARKATARAAGRRIGIGLANSVEGTGRGPYEQVRVRVAADGRVRVATGAAPMGQGTRTMLAQIVAEQLGGDMANVDVVAGDTAAVALGFGGFNSRQAVVAGSAAHAAAIAVRTRVLAAAASLLEASEADLDVEGRTVKVKGSDVTIDLGAVARAAAGLPGFAVPGGQPGLDVTESVVIDEMAYANASAVAEVEVDAGTGTVTITKITFAHDCGRVIHPGLVDGQVIGGIAHGIGNALFERMGYDADAQPVTTTLGDYLLVTAEAIPAIDLVHMSSPTALNALGVKGVGEAGVIPITAAVASAVEDALDDLGVTITGMPLSPAGLLARIRQATTP</sequence>
<comment type="caution">
    <text evidence="4">The sequence shown here is derived from an EMBL/GenBank/DDBJ whole genome shotgun (WGS) entry which is preliminary data.</text>
</comment>
<organism evidence="4 5">
    <name type="scientific">Rhodoplanes roseus</name>
    <dbReference type="NCBI Taxonomy" id="29409"/>
    <lineage>
        <taxon>Bacteria</taxon>
        <taxon>Pseudomonadati</taxon>
        <taxon>Pseudomonadota</taxon>
        <taxon>Alphaproteobacteria</taxon>
        <taxon>Hyphomicrobiales</taxon>
        <taxon>Nitrobacteraceae</taxon>
        <taxon>Rhodoplanes</taxon>
    </lineage>
</organism>
<dbReference type="SUPFAM" id="SSF54665">
    <property type="entry name" value="CO dehydrogenase molybdoprotein N-domain-like"/>
    <property type="match status" value="1"/>
</dbReference>
<dbReference type="InterPro" id="IPR037165">
    <property type="entry name" value="AldOxase/xan_DH_Mopterin-bd_sf"/>
</dbReference>
<dbReference type="PANTHER" id="PTHR11908:SF132">
    <property type="entry name" value="ALDEHYDE OXIDASE 1-RELATED"/>
    <property type="match status" value="1"/>
</dbReference>
<name>A0A327L191_9BRAD</name>
<accession>A0A327L191</accession>
<dbReference type="GO" id="GO:0016491">
    <property type="term" value="F:oxidoreductase activity"/>
    <property type="evidence" value="ECO:0007669"/>
    <property type="project" value="UniProtKB-KW"/>
</dbReference>
<proteinExistence type="predicted"/>